<evidence type="ECO:0000256" key="10">
    <source>
        <dbReference type="ARBA" id="ARBA00023136"/>
    </source>
</evidence>
<keyword evidence="6 11" id="KW-0812">Transmembrane</keyword>
<evidence type="ECO:0000256" key="2">
    <source>
        <dbReference type="ARBA" id="ARBA00008445"/>
    </source>
</evidence>
<gene>
    <name evidence="12" type="primary">secG</name>
    <name evidence="12" type="ORF">SYMBAF_00705</name>
</gene>
<dbReference type="STRING" id="138074.SYMBAF_160261"/>
<dbReference type="InterPro" id="IPR004692">
    <property type="entry name" value="SecG"/>
</dbReference>
<evidence type="ECO:0000256" key="5">
    <source>
        <dbReference type="ARBA" id="ARBA00022475"/>
    </source>
</evidence>
<keyword evidence="7 11" id="KW-0653">Protein transport</keyword>
<evidence type="ECO:0000256" key="9">
    <source>
        <dbReference type="ARBA" id="ARBA00023010"/>
    </source>
</evidence>
<keyword evidence="8 11" id="KW-1133">Transmembrane helix</keyword>
<feature type="transmembrane region" description="Helical" evidence="11">
    <location>
        <begin position="51"/>
        <end position="70"/>
    </location>
</feature>
<comment type="similarity">
    <text evidence="2 11">Belongs to the SecG family.</text>
</comment>
<keyword evidence="4 11" id="KW-0813">Transport</keyword>
<evidence type="ECO:0000313" key="13">
    <source>
        <dbReference type="Proteomes" id="UP000042738"/>
    </source>
</evidence>
<dbReference type="PANTHER" id="PTHR34182">
    <property type="entry name" value="PROTEIN-EXPORT MEMBRANE PROTEIN SECG"/>
    <property type="match status" value="1"/>
</dbReference>
<evidence type="ECO:0000256" key="1">
    <source>
        <dbReference type="ARBA" id="ARBA00004651"/>
    </source>
</evidence>
<dbReference type="EMBL" id="CP050855">
    <property type="protein sequence ID" value="QLH61756.1"/>
    <property type="molecule type" value="Genomic_DNA"/>
</dbReference>
<dbReference type="AlphaFoldDB" id="A0A068Z3L3"/>
<evidence type="ECO:0000256" key="4">
    <source>
        <dbReference type="ARBA" id="ARBA00022448"/>
    </source>
</evidence>
<evidence type="ECO:0000313" key="12">
    <source>
        <dbReference type="EMBL" id="QLH61756.1"/>
    </source>
</evidence>
<comment type="caution">
    <text evidence="11">Lacks conserved residue(s) required for the propagation of feature annotation.</text>
</comment>
<dbReference type="GO" id="GO:0009306">
    <property type="term" value="P:protein secretion"/>
    <property type="evidence" value="ECO:0007669"/>
    <property type="project" value="UniProtKB-UniRule"/>
</dbReference>
<dbReference type="NCBIfam" id="TIGR00810">
    <property type="entry name" value="secG"/>
    <property type="match status" value="1"/>
</dbReference>
<evidence type="ECO:0000256" key="8">
    <source>
        <dbReference type="ARBA" id="ARBA00022989"/>
    </source>
</evidence>
<dbReference type="Proteomes" id="UP000042738">
    <property type="component" value="Chromosome"/>
</dbReference>
<dbReference type="GO" id="GO:0043952">
    <property type="term" value="P:protein transport by the Sec complex"/>
    <property type="evidence" value="ECO:0007669"/>
    <property type="project" value="TreeGrafter"/>
</dbReference>
<dbReference type="PRINTS" id="PR01651">
    <property type="entry name" value="SECGEXPORT"/>
</dbReference>
<name>A0A068Z3L3_9GAMM</name>
<protein>
    <recommendedName>
        <fullName evidence="3 11">Protein-export membrane protein SecG</fullName>
    </recommendedName>
</protein>
<dbReference type="GeneID" id="93735048"/>
<organism evidence="12 13">
    <name type="scientific">Serratia symbiotica</name>
    <dbReference type="NCBI Taxonomy" id="138074"/>
    <lineage>
        <taxon>Bacteria</taxon>
        <taxon>Pseudomonadati</taxon>
        <taxon>Pseudomonadota</taxon>
        <taxon>Gammaproteobacteria</taxon>
        <taxon>Enterobacterales</taxon>
        <taxon>Yersiniaceae</taxon>
        <taxon>Serratia</taxon>
    </lineage>
</organism>
<keyword evidence="9 11" id="KW-0811">Translocation</keyword>
<dbReference type="GO" id="GO:0015450">
    <property type="term" value="F:protein-transporting ATPase activity"/>
    <property type="evidence" value="ECO:0007669"/>
    <property type="project" value="UniProtKB-UniRule"/>
</dbReference>
<dbReference type="GO" id="GO:0065002">
    <property type="term" value="P:intracellular protein transmembrane transport"/>
    <property type="evidence" value="ECO:0007669"/>
    <property type="project" value="TreeGrafter"/>
</dbReference>
<dbReference type="PANTHER" id="PTHR34182:SF1">
    <property type="entry name" value="PROTEIN-EXPORT MEMBRANE PROTEIN SECG"/>
    <property type="match status" value="1"/>
</dbReference>
<accession>A0A068Z3L3</accession>
<keyword evidence="10 11" id="KW-0472">Membrane</keyword>
<evidence type="ECO:0000256" key="6">
    <source>
        <dbReference type="ARBA" id="ARBA00022692"/>
    </source>
</evidence>
<comment type="subcellular location">
    <subcellularLocation>
        <location evidence="1 11">Cell membrane</location>
        <topology evidence="1 11">Multi-pass membrane protein</topology>
    </subcellularLocation>
</comment>
<comment type="function">
    <text evidence="11">Involved in protein export. Participates in an early event of protein translocation.</text>
</comment>
<keyword evidence="5 11" id="KW-1003">Cell membrane</keyword>
<evidence type="ECO:0000256" key="7">
    <source>
        <dbReference type="ARBA" id="ARBA00022927"/>
    </source>
</evidence>
<evidence type="ECO:0000256" key="11">
    <source>
        <dbReference type="RuleBase" id="RU365087"/>
    </source>
</evidence>
<reference evidence="12 13" key="1">
    <citation type="journal article" date="2014" name="Genome Announc.">
        <title>Whole-Genome Sequence of Serratia symbiotica Strain CWBI-2.3T, a Free-Living Symbiont of the Black Bean Aphid Aphis fabae.</title>
        <authorList>
            <person name="Foray V."/>
            <person name="Grigorescu A.S."/>
            <person name="Sabri A."/>
            <person name="Haubruge E."/>
            <person name="Lognay G."/>
            <person name="Francis F."/>
            <person name="Fauconnier M.L."/>
            <person name="Hance T."/>
            <person name="Thonart P."/>
        </authorList>
    </citation>
    <scope>NUCLEOTIDE SEQUENCE [LARGE SCALE GENOMIC DNA]</scope>
    <source>
        <strain evidence="12">CWBI-2.3</strain>
    </source>
</reference>
<proteinExistence type="inferred from homology"/>
<sequence>MYEALLVIFLLISIGLVALIMLQQGKGAEAGASFGAGASGTLFGSSGSGNFMTRMTAVLATLFFVISLILGNLSSNKSKKGSEWENLGQPVKSEQTTVPSAPAKPSSDIPQ</sequence>
<evidence type="ECO:0000256" key="3">
    <source>
        <dbReference type="ARBA" id="ARBA00017876"/>
    </source>
</evidence>
<dbReference type="Pfam" id="PF03840">
    <property type="entry name" value="SecG"/>
    <property type="match status" value="1"/>
</dbReference>
<dbReference type="RefSeq" id="WP_040264513.1">
    <property type="nucleotide sequence ID" value="NZ_CAXKXZ010000003.1"/>
</dbReference>
<dbReference type="GO" id="GO:0005886">
    <property type="term" value="C:plasma membrane"/>
    <property type="evidence" value="ECO:0007669"/>
    <property type="project" value="UniProtKB-SubCell"/>
</dbReference>